<keyword evidence="2" id="KW-1185">Reference proteome</keyword>
<gene>
    <name evidence="1" type="ORF">EJ06DRAFT_169960</name>
</gene>
<reference evidence="1" key="1">
    <citation type="journal article" date="2020" name="Stud. Mycol.">
        <title>101 Dothideomycetes genomes: a test case for predicting lifestyles and emergence of pathogens.</title>
        <authorList>
            <person name="Haridas S."/>
            <person name="Albert R."/>
            <person name="Binder M."/>
            <person name="Bloem J."/>
            <person name="Labutti K."/>
            <person name="Salamov A."/>
            <person name="Andreopoulos B."/>
            <person name="Baker S."/>
            <person name="Barry K."/>
            <person name="Bills G."/>
            <person name="Bluhm B."/>
            <person name="Cannon C."/>
            <person name="Castanera R."/>
            <person name="Culley D."/>
            <person name="Daum C."/>
            <person name="Ezra D."/>
            <person name="Gonzalez J."/>
            <person name="Henrissat B."/>
            <person name="Kuo A."/>
            <person name="Liang C."/>
            <person name="Lipzen A."/>
            <person name="Lutzoni F."/>
            <person name="Magnuson J."/>
            <person name="Mondo S."/>
            <person name="Nolan M."/>
            <person name="Ohm R."/>
            <person name="Pangilinan J."/>
            <person name="Park H.-J."/>
            <person name="Ramirez L."/>
            <person name="Alfaro M."/>
            <person name="Sun H."/>
            <person name="Tritt A."/>
            <person name="Yoshinaga Y."/>
            <person name="Zwiers L.-H."/>
            <person name="Turgeon B."/>
            <person name="Goodwin S."/>
            <person name="Spatafora J."/>
            <person name="Crous P."/>
            <person name="Grigoriev I."/>
        </authorList>
    </citation>
    <scope>NUCLEOTIDE SEQUENCE</scope>
    <source>
        <strain evidence="1">CBS 262.69</strain>
    </source>
</reference>
<name>A0A6G1HMQ8_9PEZI</name>
<dbReference type="Proteomes" id="UP000799640">
    <property type="component" value="Unassembled WGS sequence"/>
</dbReference>
<evidence type="ECO:0000313" key="1">
    <source>
        <dbReference type="EMBL" id="KAF2397300.1"/>
    </source>
</evidence>
<proteinExistence type="predicted"/>
<organism evidence="1 2">
    <name type="scientific">Trichodelitschia bisporula</name>
    <dbReference type="NCBI Taxonomy" id="703511"/>
    <lineage>
        <taxon>Eukaryota</taxon>
        <taxon>Fungi</taxon>
        <taxon>Dikarya</taxon>
        <taxon>Ascomycota</taxon>
        <taxon>Pezizomycotina</taxon>
        <taxon>Dothideomycetes</taxon>
        <taxon>Dothideomycetes incertae sedis</taxon>
        <taxon>Phaeotrichales</taxon>
        <taxon>Phaeotrichaceae</taxon>
        <taxon>Trichodelitschia</taxon>
    </lineage>
</organism>
<protein>
    <submittedName>
        <fullName evidence="1">Uncharacterized protein</fullName>
    </submittedName>
</protein>
<sequence>MLQFMVYVRSGSSRASLTAGSQQRGWPAATASRLLWLHGDEISQPPSLTTSTSILYAAYLGSGYRPSSLLQIGFPWLITLVRRFVAPIHPRQRAHRISKHLLQVALSTCSDKPRLACFYSYRSKCFRCGFLAIGFHFRAFVGSVAEPTS</sequence>
<dbReference type="EMBL" id="ML996704">
    <property type="protein sequence ID" value="KAF2397300.1"/>
    <property type="molecule type" value="Genomic_DNA"/>
</dbReference>
<accession>A0A6G1HMQ8</accession>
<dbReference type="AlphaFoldDB" id="A0A6G1HMQ8"/>
<evidence type="ECO:0000313" key="2">
    <source>
        <dbReference type="Proteomes" id="UP000799640"/>
    </source>
</evidence>